<dbReference type="Pfam" id="PF00240">
    <property type="entry name" value="ubiquitin"/>
    <property type="match status" value="1"/>
</dbReference>
<comment type="caution">
    <text evidence="3">The sequence shown here is derived from an EMBL/GenBank/DDBJ whole genome shotgun (WGS) entry which is preliminary data.</text>
</comment>
<reference evidence="3" key="1">
    <citation type="journal article" date="2019" name="G3 (Bethesda)">
        <title>Genome Assemblies of Two Rare Opportunistic Yeast Pathogens: Diutina rugosa (syn. Candida rugosa) and Trichomonascus ciferrii (syn. Candida ciferrii).</title>
        <authorList>
            <person name="Mixao V."/>
            <person name="Saus E."/>
            <person name="Hansen A.P."/>
            <person name="Lass-Florl C."/>
            <person name="Gabaldon T."/>
        </authorList>
    </citation>
    <scope>NUCLEOTIDE SEQUENCE</scope>
    <source>
        <strain evidence="3">CBS 4856</strain>
    </source>
</reference>
<dbReference type="PROSITE" id="PS50053">
    <property type="entry name" value="UBIQUITIN_2"/>
    <property type="match status" value="1"/>
</dbReference>
<evidence type="ECO:0000313" key="4">
    <source>
        <dbReference type="Proteomes" id="UP000761534"/>
    </source>
</evidence>
<dbReference type="EMBL" id="SWFS01000300">
    <property type="protein sequence ID" value="KAA8910837.1"/>
    <property type="molecule type" value="Genomic_DNA"/>
</dbReference>
<dbReference type="OrthoDB" id="4084652at2759"/>
<keyword evidence="4" id="KW-1185">Reference proteome</keyword>
<dbReference type="SUPFAM" id="SSF54236">
    <property type="entry name" value="Ubiquitin-like"/>
    <property type="match status" value="1"/>
</dbReference>
<name>A0A642V767_9ASCO</name>
<dbReference type="VEuPathDB" id="FungiDB:TRICI_004025"/>
<organism evidence="3 4">
    <name type="scientific">Trichomonascus ciferrii</name>
    <dbReference type="NCBI Taxonomy" id="44093"/>
    <lineage>
        <taxon>Eukaryota</taxon>
        <taxon>Fungi</taxon>
        <taxon>Dikarya</taxon>
        <taxon>Ascomycota</taxon>
        <taxon>Saccharomycotina</taxon>
        <taxon>Dipodascomycetes</taxon>
        <taxon>Dipodascales</taxon>
        <taxon>Trichomonascaceae</taxon>
        <taxon>Trichomonascus</taxon>
        <taxon>Trichomonascus ciferrii complex</taxon>
    </lineage>
</organism>
<feature type="domain" description="Ubiquitin-like" evidence="2">
    <location>
        <begin position="55"/>
        <end position="119"/>
    </location>
</feature>
<dbReference type="AlphaFoldDB" id="A0A642V767"/>
<dbReference type="SMART" id="SM00213">
    <property type="entry name" value="UBQ"/>
    <property type="match status" value="1"/>
</dbReference>
<dbReference type="InterPro" id="IPR000626">
    <property type="entry name" value="Ubiquitin-like_dom"/>
</dbReference>
<gene>
    <name evidence="3" type="ORF">TRICI_004025</name>
</gene>
<evidence type="ECO:0000256" key="1">
    <source>
        <dbReference type="SAM" id="MobiDB-lite"/>
    </source>
</evidence>
<sequence length="190" mass="20949">MGTTVEEPTFVKAFLSLLHSNGKVQLEDDYVNDELSAKPLTVKKNRPSGSNASTINVTLKSIKAPKFTTTLECKSSDTIHSVKEKLGQTEHAKGCAPSSFRFLIKGKVASDTKLLSDLSEDGSDLTFTVMIKKQDESATPEPEPEPEPQVPVDLKNDDPAWTDIKEILVKRLGESDGTRIYSSMHSKYYN</sequence>
<dbReference type="Proteomes" id="UP000761534">
    <property type="component" value="Unassembled WGS sequence"/>
</dbReference>
<dbReference type="InterPro" id="IPR029071">
    <property type="entry name" value="Ubiquitin-like_domsf"/>
</dbReference>
<evidence type="ECO:0000313" key="3">
    <source>
        <dbReference type="EMBL" id="KAA8910837.1"/>
    </source>
</evidence>
<proteinExistence type="predicted"/>
<protein>
    <recommendedName>
        <fullName evidence="2">Ubiquitin-like domain-containing protein</fullName>
    </recommendedName>
</protein>
<accession>A0A642V767</accession>
<dbReference type="Gene3D" id="3.10.20.90">
    <property type="entry name" value="Phosphatidylinositol 3-kinase Catalytic Subunit, Chain A, domain 1"/>
    <property type="match status" value="1"/>
</dbReference>
<feature type="region of interest" description="Disordered" evidence="1">
    <location>
        <begin position="134"/>
        <end position="157"/>
    </location>
</feature>
<evidence type="ECO:0000259" key="2">
    <source>
        <dbReference type="PROSITE" id="PS50053"/>
    </source>
</evidence>